<dbReference type="SUPFAM" id="SSF63707">
    <property type="entry name" value="Ganglioside M2 (gm2) activator"/>
    <property type="match status" value="1"/>
</dbReference>
<dbReference type="GO" id="GO:0050885">
    <property type="term" value="P:neuromuscular process controlling balance"/>
    <property type="evidence" value="ECO:0007669"/>
    <property type="project" value="Ensembl"/>
</dbReference>
<dbReference type="Pfam" id="PF02221">
    <property type="entry name" value="E1_DerP2_DerF2"/>
    <property type="match status" value="1"/>
</dbReference>
<dbReference type="GO" id="GO:0008047">
    <property type="term" value="F:enzyme activator activity"/>
    <property type="evidence" value="ECO:0007669"/>
    <property type="project" value="Ensembl"/>
</dbReference>
<keyword evidence="1 2" id="KW-0732">Signal</keyword>
<dbReference type="GO" id="GO:0005829">
    <property type="term" value="C:cytosol"/>
    <property type="evidence" value="ECO:0007669"/>
    <property type="project" value="Ensembl"/>
</dbReference>
<dbReference type="GO" id="GO:0004563">
    <property type="term" value="F:beta-N-acetylhexosaminidase activity"/>
    <property type="evidence" value="ECO:0007669"/>
    <property type="project" value="Ensembl"/>
</dbReference>
<evidence type="ECO:0000256" key="1">
    <source>
        <dbReference type="ARBA" id="ARBA00022729"/>
    </source>
</evidence>
<evidence type="ECO:0000256" key="2">
    <source>
        <dbReference type="SAM" id="SignalP"/>
    </source>
</evidence>
<dbReference type="Gene3D" id="2.70.220.10">
    <property type="entry name" value="Ganglioside GM2 activator"/>
    <property type="match status" value="1"/>
</dbReference>
<accession>A0A8D0DUB5</accession>
<feature type="signal peptide" evidence="2">
    <location>
        <begin position="1"/>
        <end position="23"/>
    </location>
</feature>
<dbReference type="Ensembl" id="ENSSMRT00000025558.1">
    <property type="protein sequence ID" value="ENSSMRP00000021826.1"/>
    <property type="gene ID" value="ENSSMRG00000016978.1"/>
</dbReference>
<evidence type="ECO:0000259" key="3">
    <source>
        <dbReference type="SMART" id="SM00737"/>
    </source>
</evidence>
<dbReference type="InterPro" id="IPR003172">
    <property type="entry name" value="ML_dom"/>
</dbReference>
<feature type="chain" id="PRO_5034154717" evidence="2">
    <location>
        <begin position="24"/>
        <end position="210"/>
    </location>
</feature>
<dbReference type="GO" id="GO:0019915">
    <property type="term" value="P:lipid storage"/>
    <property type="evidence" value="ECO:0007669"/>
    <property type="project" value="Ensembl"/>
</dbReference>
<proteinExistence type="predicted"/>
<dbReference type="GO" id="GO:0006689">
    <property type="term" value="P:ganglioside catabolic process"/>
    <property type="evidence" value="ECO:0007669"/>
    <property type="project" value="Ensembl"/>
</dbReference>
<evidence type="ECO:0000313" key="5">
    <source>
        <dbReference type="Proteomes" id="UP000694421"/>
    </source>
</evidence>
<sequence>MQAVALTLTLVLGALQSWPAVLGGPQHQRFAVLNKNWPTRLSKVQNFAWQNCGPSSDPAVIKNLNVDPDPLQIPGTVTVSASGATTVSLESPLKASVILEKRLGELWIKIPCVDLLGSCTYDDTCALLDSVIPPGVPCPEPMQTYGIPCHCPFKAGTYNLPSSQFDIPKLDLPSFFTDGDYKLTVVLSNGDQHLSCVKLSFSLRAESWWF</sequence>
<dbReference type="GO" id="GO:0005319">
    <property type="term" value="F:lipid transporter activity"/>
    <property type="evidence" value="ECO:0007669"/>
    <property type="project" value="TreeGrafter"/>
</dbReference>
<protein>
    <submittedName>
        <fullName evidence="4">Ganglioside GM2 activator</fullName>
    </submittedName>
</protein>
<keyword evidence="5" id="KW-1185">Reference proteome</keyword>
<organism evidence="4 5">
    <name type="scientific">Salvator merianae</name>
    <name type="common">Argentine black and white tegu</name>
    <name type="synonym">Tupinambis merianae</name>
    <dbReference type="NCBI Taxonomy" id="96440"/>
    <lineage>
        <taxon>Eukaryota</taxon>
        <taxon>Metazoa</taxon>
        <taxon>Chordata</taxon>
        <taxon>Craniata</taxon>
        <taxon>Vertebrata</taxon>
        <taxon>Euteleostomi</taxon>
        <taxon>Lepidosauria</taxon>
        <taxon>Squamata</taxon>
        <taxon>Bifurcata</taxon>
        <taxon>Unidentata</taxon>
        <taxon>Episquamata</taxon>
        <taxon>Laterata</taxon>
        <taxon>Teiioidea</taxon>
        <taxon>Teiidae</taxon>
        <taxon>Salvator</taxon>
    </lineage>
</organism>
<dbReference type="InterPro" id="IPR036846">
    <property type="entry name" value="GM2-AP_sf"/>
</dbReference>
<dbReference type="OMA" id="WENCGPP"/>
<dbReference type="GO" id="GO:0007611">
    <property type="term" value="P:learning or memory"/>
    <property type="evidence" value="ECO:0007669"/>
    <property type="project" value="Ensembl"/>
</dbReference>
<dbReference type="AlphaFoldDB" id="A0A8D0DUB5"/>
<dbReference type="GO" id="GO:0009313">
    <property type="term" value="P:oligosaccharide catabolic process"/>
    <property type="evidence" value="ECO:0007669"/>
    <property type="project" value="Ensembl"/>
</dbReference>
<dbReference type="GeneTree" id="ENSGT00390000003288"/>
<reference evidence="4" key="2">
    <citation type="submission" date="2025-09" db="UniProtKB">
        <authorList>
            <consortium name="Ensembl"/>
        </authorList>
    </citation>
    <scope>IDENTIFICATION</scope>
</reference>
<dbReference type="Proteomes" id="UP000694421">
    <property type="component" value="Unplaced"/>
</dbReference>
<dbReference type="PANTHER" id="PTHR17357">
    <property type="entry name" value="GM2 GANGLIOSIDE ACTIVATOR PROTEIN"/>
    <property type="match status" value="1"/>
</dbReference>
<dbReference type="PANTHER" id="PTHR17357:SF0">
    <property type="entry name" value="GANGLIOSIDE GM2 ACTIVATOR"/>
    <property type="match status" value="1"/>
</dbReference>
<name>A0A8D0DUB5_SALMN</name>
<feature type="domain" description="MD-2-related lipid-recognition" evidence="3">
    <location>
        <begin position="49"/>
        <end position="201"/>
    </location>
</feature>
<reference evidence="4" key="1">
    <citation type="submission" date="2025-08" db="UniProtKB">
        <authorList>
            <consortium name="Ensembl"/>
        </authorList>
    </citation>
    <scope>IDENTIFICATION</scope>
</reference>
<dbReference type="SMART" id="SM00737">
    <property type="entry name" value="ML"/>
    <property type="match status" value="1"/>
</dbReference>
<dbReference type="GO" id="GO:0009898">
    <property type="term" value="C:cytoplasmic side of plasma membrane"/>
    <property type="evidence" value="ECO:0007669"/>
    <property type="project" value="TreeGrafter"/>
</dbReference>
<dbReference type="InterPro" id="IPR028996">
    <property type="entry name" value="GM2-AP"/>
</dbReference>
<evidence type="ECO:0000313" key="4">
    <source>
        <dbReference type="Ensembl" id="ENSSMRP00000021826.1"/>
    </source>
</evidence>